<keyword evidence="2 7" id="KW-0932">Cytokinin signaling pathway</keyword>
<keyword evidence="4 7" id="KW-0902">Two-component regulatory system</keyword>
<dbReference type="GO" id="GO:0000160">
    <property type="term" value="P:phosphorelay signal transduction system"/>
    <property type="evidence" value="ECO:0007669"/>
    <property type="project" value="UniProtKB-UniRule"/>
</dbReference>
<accession>A0AAE0E4G2</accession>
<comment type="subcellular location">
    <subcellularLocation>
        <location evidence="7">Cytoplasm</location>
        <location evidence="7">Cytosol</location>
    </subcellularLocation>
    <subcellularLocation>
        <location evidence="7">Nucleus</location>
    </subcellularLocation>
</comment>
<dbReference type="Gene3D" id="1.20.120.160">
    <property type="entry name" value="HPT domain"/>
    <property type="match status" value="1"/>
</dbReference>
<comment type="function">
    <text evidence="7">Functions as a two-component phosphorelay mediators between cytokinin sensor histidine kinases and response regulators (B-type ARRs). Plays an important role in propagating cytokinin signal transduction.</text>
</comment>
<dbReference type="InterPro" id="IPR036641">
    <property type="entry name" value="HPT_dom_sf"/>
</dbReference>
<keyword evidence="10" id="KW-1185">Reference proteome</keyword>
<keyword evidence="6" id="KW-0597">Phosphoprotein</keyword>
<evidence type="ECO:0000313" key="9">
    <source>
        <dbReference type="EMBL" id="KAK3210621.1"/>
    </source>
</evidence>
<sequence>MEGLKQQISTMRQSFFDEELLNEFYIQLEQLEDTDNPNFVENVIDLFFRDSTKILYTMEENMNKTPPDYIDLDSEYYINLVKDLHQLKGSSASIGANKITIAVNQTWEFLNEGNLEGAKSSLQQLKMEHSTLKAKFKTYFKLLKQVGPAGPGTAYP</sequence>
<dbReference type="EMBL" id="JANJYJ010000005">
    <property type="protein sequence ID" value="KAK3210621.1"/>
    <property type="molecule type" value="Genomic_DNA"/>
</dbReference>
<evidence type="ECO:0000256" key="7">
    <source>
        <dbReference type="RuleBase" id="RU369004"/>
    </source>
</evidence>
<dbReference type="PANTHER" id="PTHR28242">
    <property type="entry name" value="PHOSPHORELAY INTERMEDIATE PROTEIN YPD1"/>
    <property type="match status" value="1"/>
</dbReference>
<comment type="caution">
    <text evidence="9">The sequence shown here is derived from an EMBL/GenBank/DDBJ whole genome shotgun (WGS) entry which is preliminary data.</text>
</comment>
<dbReference type="GO" id="GO:0009736">
    <property type="term" value="P:cytokinin-activated signaling pathway"/>
    <property type="evidence" value="ECO:0007669"/>
    <property type="project" value="UniProtKB-KW"/>
</dbReference>
<dbReference type="GO" id="GO:0005634">
    <property type="term" value="C:nucleus"/>
    <property type="evidence" value="ECO:0007669"/>
    <property type="project" value="UniProtKB-SubCell"/>
</dbReference>
<feature type="domain" description="HPt" evidence="8">
    <location>
        <begin position="36"/>
        <end position="139"/>
    </location>
</feature>
<protein>
    <recommendedName>
        <fullName evidence="7">Histidine-containing phosphotransfer protein</fullName>
    </recommendedName>
</protein>
<dbReference type="Pfam" id="PF01627">
    <property type="entry name" value="Hpt"/>
    <property type="match status" value="1"/>
</dbReference>
<evidence type="ECO:0000259" key="8">
    <source>
        <dbReference type="PROSITE" id="PS50894"/>
    </source>
</evidence>
<dbReference type="InterPro" id="IPR008207">
    <property type="entry name" value="Sig_transdc_His_kin_Hpt_dom"/>
</dbReference>
<evidence type="ECO:0000313" key="10">
    <source>
        <dbReference type="Proteomes" id="UP001281410"/>
    </source>
</evidence>
<comment type="domain">
    <text evidence="7">Histidine-containing phosphotransfer domain (HPt) contains an active histidine that mediates the phosphotransfer.</text>
</comment>
<reference evidence="9" key="1">
    <citation type="journal article" date="2023" name="Plant J.">
        <title>Genome sequences and population genomics provide insights into the demographic history, inbreeding, and mutation load of two 'living fossil' tree species of Dipteronia.</title>
        <authorList>
            <person name="Feng Y."/>
            <person name="Comes H.P."/>
            <person name="Chen J."/>
            <person name="Zhu S."/>
            <person name="Lu R."/>
            <person name="Zhang X."/>
            <person name="Li P."/>
            <person name="Qiu J."/>
            <person name="Olsen K.M."/>
            <person name="Qiu Y."/>
        </authorList>
    </citation>
    <scope>NUCLEOTIDE SEQUENCE</scope>
    <source>
        <strain evidence="9">NBL</strain>
    </source>
</reference>
<dbReference type="GO" id="GO:0043424">
    <property type="term" value="F:protein histidine kinase binding"/>
    <property type="evidence" value="ECO:0007669"/>
    <property type="project" value="UniProtKB-UniRule"/>
</dbReference>
<evidence type="ECO:0000256" key="5">
    <source>
        <dbReference type="ARBA" id="ARBA00023242"/>
    </source>
</evidence>
<evidence type="ECO:0000256" key="3">
    <source>
        <dbReference type="ARBA" id="ARBA00022990"/>
    </source>
</evidence>
<evidence type="ECO:0000256" key="1">
    <source>
        <dbReference type="ARBA" id="ARBA00022490"/>
    </source>
</evidence>
<dbReference type="PANTHER" id="PTHR28242:SF41">
    <property type="entry name" value="HISTIDINE CONTAINING PHOSPHOTRANSFER PROTEIN"/>
    <property type="match status" value="1"/>
</dbReference>
<name>A0AAE0E4G2_9ROSI</name>
<feature type="modified residue" description="Phosphohistidine" evidence="6">
    <location>
        <position position="85"/>
    </location>
</feature>
<dbReference type="GO" id="GO:0009927">
    <property type="term" value="F:histidine phosphotransfer kinase activity"/>
    <property type="evidence" value="ECO:0007669"/>
    <property type="project" value="UniProtKB-UniRule"/>
</dbReference>
<dbReference type="Proteomes" id="UP001281410">
    <property type="component" value="Unassembled WGS sequence"/>
</dbReference>
<dbReference type="InterPro" id="IPR045871">
    <property type="entry name" value="AHP1-5/YPD1"/>
</dbReference>
<keyword evidence="1" id="KW-0963">Cytoplasm</keyword>
<evidence type="ECO:0000256" key="2">
    <source>
        <dbReference type="ARBA" id="ARBA00022864"/>
    </source>
</evidence>
<proteinExistence type="predicted"/>
<dbReference type="PROSITE" id="PS50894">
    <property type="entry name" value="HPT"/>
    <property type="match status" value="1"/>
</dbReference>
<organism evidence="9 10">
    <name type="scientific">Dipteronia sinensis</name>
    <dbReference type="NCBI Taxonomy" id="43782"/>
    <lineage>
        <taxon>Eukaryota</taxon>
        <taxon>Viridiplantae</taxon>
        <taxon>Streptophyta</taxon>
        <taxon>Embryophyta</taxon>
        <taxon>Tracheophyta</taxon>
        <taxon>Spermatophyta</taxon>
        <taxon>Magnoliopsida</taxon>
        <taxon>eudicotyledons</taxon>
        <taxon>Gunneridae</taxon>
        <taxon>Pentapetalae</taxon>
        <taxon>rosids</taxon>
        <taxon>malvids</taxon>
        <taxon>Sapindales</taxon>
        <taxon>Sapindaceae</taxon>
        <taxon>Hippocastanoideae</taxon>
        <taxon>Acereae</taxon>
        <taxon>Dipteronia</taxon>
    </lineage>
</organism>
<dbReference type="FunFam" id="1.20.120.160:FF:000001">
    <property type="entry name" value="Histidine-containing phosphotransfer protein 1"/>
    <property type="match status" value="1"/>
</dbReference>
<dbReference type="GO" id="GO:0005829">
    <property type="term" value="C:cytosol"/>
    <property type="evidence" value="ECO:0007669"/>
    <property type="project" value="UniProtKB-SubCell"/>
</dbReference>
<keyword evidence="5" id="KW-0539">Nucleus</keyword>
<evidence type="ECO:0000256" key="4">
    <source>
        <dbReference type="ARBA" id="ARBA00023012"/>
    </source>
</evidence>
<gene>
    <name evidence="9" type="ORF">Dsin_015327</name>
</gene>
<dbReference type="SUPFAM" id="SSF47226">
    <property type="entry name" value="Histidine-containing phosphotransfer domain, HPT domain"/>
    <property type="match status" value="1"/>
</dbReference>
<keyword evidence="3" id="KW-0007">Acetylation</keyword>
<dbReference type="AlphaFoldDB" id="A0AAE0E4G2"/>
<evidence type="ECO:0000256" key="6">
    <source>
        <dbReference type="PROSITE-ProRule" id="PRU00110"/>
    </source>
</evidence>